<evidence type="ECO:0000256" key="3">
    <source>
        <dbReference type="ARBA" id="ARBA00023186"/>
    </source>
</evidence>
<dbReference type="Gene3D" id="3.30.1220.10">
    <property type="entry name" value="CobW-like, C-terminal domain"/>
    <property type="match status" value="1"/>
</dbReference>
<reference evidence="7 8" key="1">
    <citation type="submission" date="2021-02" db="EMBL/GenBank/DDBJ databases">
        <title>Plant Genome Project.</title>
        <authorList>
            <person name="Zhang R.-G."/>
        </authorList>
    </citation>
    <scope>NUCLEOTIDE SEQUENCE [LARGE SCALE GENOMIC DNA]</scope>
    <source>
        <tissue evidence="7">Leaves</tissue>
    </source>
</reference>
<organism evidence="7 8">
    <name type="scientific">Xanthoceras sorbifolium</name>
    <dbReference type="NCBI Taxonomy" id="99658"/>
    <lineage>
        <taxon>Eukaryota</taxon>
        <taxon>Viridiplantae</taxon>
        <taxon>Streptophyta</taxon>
        <taxon>Embryophyta</taxon>
        <taxon>Tracheophyta</taxon>
        <taxon>Spermatophyta</taxon>
        <taxon>Magnoliopsida</taxon>
        <taxon>eudicotyledons</taxon>
        <taxon>Gunneridae</taxon>
        <taxon>Pentapetalae</taxon>
        <taxon>rosids</taxon>
        <taxon>malvids</taxon>
        <taxon>Sapindales</taxon>
        <taxon>Sapindaceae</taxon>
        <taxon>Xanthoceroideae</taxon>
        <taxon>Xanthoceras</taxon>
    </lineage>
</organism>
<dbReference type="Pfam" id="PF02492">
    <property type="entry name" value="cobW"/>
    <property type="match status" value="1"/>
</dbReference>
<dbReference type="SUPFAM" id="SSF52540">
    <property type="entry name" value="P-loop containing nucleoside triphosphate hydrolases"/>
    <property type="match status" value="1"/>
</dbReference>
<feature type="domain" description="CobW C-terminal" evidence="6">
    <location>
        <begin position="405"/>
        <end position="499"/>
    </location>
</feature>
<evidence type="ECO:0000256" key="1">
    <source>
        <dbReference type="ARBA" id="ARBA00022741"/>
    </source>
</evidence>
<dbReference type="Pfam" id="PF07683">
    <property type="entry name" value="CobW_C"/>
    <property type="match status" value="1"/>
</dbReference>
<accession>A0ABQ8HL20</accession>
<keyword evidence="3" id="KW-0143">Chaperone</keyword>
<comment type="caution">
    <text evidence="7">The sequence shown here is derived from an EMBL/GenBank/DDBJ whole genome shotgun (WGS) entry which is preliminary data.</text>
</comment>
<dbReference type="PANTHER" id="PTHR13748:SF62">
    <property type="entry name" value="COBW DOMAIN-CONTAINING PROTEIN"/>
    <property type="match status" value="1"/>
</dbReference>
<evidence type="ECO:0000313" key="8">
    <source>
        <dbReference type="Proteomes" id="UP000827721"/>
    </source>
</evidence>
<evidence type="ECO:0000256" key="4">
    <source>
        <dbReference type="ARBA" id="ARBA00034320"/>
    </source>
</evidence>
<dbReference type="Proteomes" id="UP000827721">
    <property type="component" value="Unassembled WGS sequence"/>
</dbReference>
<comment type="catalytic activity">
    <reaction evidence="5">
        <text>GTP + H2O = GDP + phosphate + H(+)</text>
        <dbReference type="Rhea" id="RHEA:19669"/>
        <dbReference type="ChEBI" id="CHEBI:15377"/>
        <dbReference type="ChEBI" id="CHEBI:15378"/>
        <dbReference type="ChEBI" id="CHEBI:37565"/>
        <dbReference type="ChEBI" id="CHEBI:43474"/>
        <dbReference type="ChEBI" id="CHEBI:58189"/>
    </reaction>
    <physiologicalReaction direction="left-to-right" evidence="5">
        <dbReference type="Rhea" id="RHEA:19670"/>
    </physiologicalReaction>
</comment>
<dbReference type="PANTHER" id="PTHR13748">
    <property type="entry name" value="COBW-RELATED"/>
    <property type="match status" value="1"/>
</dbReference>
<keyword evidence="1" id="KW-0547">Nucleotide-binding</keyword>
<keyword evidence="2" id="KW-0378">Hydrolase</keyword>
<dbReference type="InterPro" id="IPR027417">
    <property type="entry name" value="P-loop_NTPase"/>
</dbReference>
<evidence type="ECO:0000256" key="2">
    <source>
        <dbReference type="ARBA" id="ARBA00022801"/>
    </source>
</evidence>
<dbReference type="InterPro" id="IPR036627">
    <property type="entry name" value="CobW-likC_sf"/>
</dbReference>
<dbReference type="InterPro" id="IPR011629">
    <property type="entry name" value="CobW-like_C"/>
</dbReference>
<sequence>MVSLSMEIATAFFSFTYRQPKIPNTLVPFFYEPKLRNLSFKTAAYAKPMRRFSVAAAATARTASDDIDVATKIPADNRIPATIITGFLGSGKTTLLNYILTADHGKRIAVIENEYGEVDIDGSLVAAKTTGAEDIVMLNNGCLCCTVRGDLVRMISELVSKKKGKFDHIIIETTGLANPAPIIQTFYAEDSIFNDVKLDGVVTLVDAKHAGFHLDEVKPKGVVNEAVEQIAYADRIIVNKTDLVSDPQVASLVERIRNINRMAYLKRTEFGKVDLDYVLGIGGFDLQRLNFISDFLKEFKEDHLSVISLVSLGAYDVLGGYILCVNCSLDWLDSHSLLKMDESSLLILSVDRKSLWTNSDLADLAAFAGFPSHIFVSFSSLETWYLIFGEHDGHHSHDHTHDPGVSSVSIVCEGSLDLEKANMWLGTLLFERSEDIYRMKGLLSVEGMNERFVFQGVHDIFQGSPDRLWGPDEPRMNKIVFIGKNLDAQELENGFKACLI</sequence>
<evidence type="ECO:0000259" key="6">
    <source>
        <dbReference type="SMART" id="SM00833"/>
    </source>
</evidence>
<dbReference type="SUPFAM" id="SSF90002">
    <property type="entry name" value="Hypothetical protein YjiA, C-terminal domain"/>
    <property type="match status" value="1"/>
</dbReference>
<dbReference type="Gene3D" id="3.40.50.300">
    <property type="entry name" value="P-loop containing nucleotide triphosphate hydrolases"/>
    <property type="match status" value="1"/>
</dbReference>
<dbReference type="CDD" id="cd03112">
    <property type="entry name" value="CobW-like"/>
    <property type="match status" value="1"/>
</dbReference>
<evidence type="ECO:0000313" key="7">
    <source>
        <dbReference type="EMBL" id="KAH7564987.1"/>
    </source>
</evidence>
<name>A0ABQ8HL20_9ROSI</name>
<proteinExistence type="inferred from homology"/>
<dbReference type="EMBL" id="JAFEMO010000009">
    <property type="protein sequence ID" value="KAH7564987.1"/>
    <property type="molecule type" value="Genomic_DNA"/>
</dbReference>
<protein>
    <recommendedName>
        <fullName evidence="6">CobW C-terminal domain-containing protein</fullName>
    </recommendedName>
</protein>
<gene>
    <name evidence="7" type="ORF">JRO89_XS09G0099000</name>
</gene>
<comment type="similarity">
    <text evidence="4">Belongs to the SIMIBI class G3E GTPase family. ZNG1 subfamily.</text>
</comment>
<dbReference type="InterPro" id="IPR051316">
    <property type="entry name" value="Zinc-reg_GTPase_activator"/>
</dbReference>
<dbReference type="SMART" id="SM00833">
    <property type="entry name" value="CobW_C"/>
    <property type="match status" value="1"/>
</dbReference>
<keyword evidence="8" id="KW-1185">Reference proteome</keyword>
<evidence type="ECO:0000256" key="5">
    <source>
        <dbReference type="ARBA" id="ARBA00049117"/>
    </source>
</evidence>
<dbReference type="InterPro" id="IPR003495">
    <property type="entry name" value="CobW/HypB/UreG_nucleotide-bd"/>
</dbReference>